<organism evidence="7 8">
    <name type="scientific">Stenotrophomonas acidaminiphila</name>
    <dbReference type="NCBI Taxonomy" id="128780"/>
    <lineage>
        <taxon>Bacteria</taxon>
        <taxon>Pseudomonadati</taxon>
        <taxon>Pseudomonadota</taxon>
        <taxon>Gammaproteobacteria</taxon>
        <taxon>Lysobacterales</taxon>
        <taxon>Lysobacteraceae</taxon>
        <taxon>Stenotrophomonas</taxon>
    </lineage>
</organism>
<dbReference type="Gene3D" id="3.90.79.10">
    <property type="entry name" value="Nucleoside Triphosphate Pyrophosphohydrolase"/>
    <property type="match status" value="1"/>
</dbReference>
<protein>
    <submittedName>
        <fullName evidence="7">NUDIX hydrolase</fullName>
    </submittedName>
</protein>
<dbReference type="SUPFAM" id="SSF55811">
    <property type="entry name" value="Nudix"/>
    <property type="match status" value="1"/>
</dbReference>
<dbReference type="Pfam" id="PF06945">
    <property type="entry name" value="DUF1289"/>
    <property type="match status" value="1"/>
</dbReference>
<keyword evidence="5" id="KW-0460">Magnesium</keyword>
<dbReference type="EMBL" id="CP012900">
    <property type="protein sequence ID" value="ALJ28812.1"/>
    <property type="molecule type" value="Genomic_DNA"/>
</dbReference>
<dbReference type="GO" id="GO:0010945">
    <property type="term" value="F:coenzyme A diphosphatase activity"/>
    <property type="evidence" value="ECO:0007669"/>
    <property type="project" value="InterPro"/>
</dbReference>
<dbReference type="Proteomes" id="UP000061010">
    <property type="component" value="Chromosome"/>
</dbReference>
<evidence type="ECO:0000313" key="8">
    <source>
        <dbReference type="Proteomes" id="UP000061010"/>
    </source>
</evidence>
<reference evidence="7 8" key="1">
    <citation type="journal article" date="2015" name="Genome Announc.">
        <title>Complete Genome Sequencing of Stenotrophomonas acidaminiphila ZAC14D2_NAIMI4_2, a Multidrug-Resistant Strain Isolated from Sediments of a Polluted River in Mexico, Uncovers New Antibiotic Resistance Genes and a Novel Class-II Lasso Peptide Biosynthesis Gene Cluster.</title>
        <authorList>
            <person name="Vinuesa P."/>
            <person name="Ochoa-Sanchez L.E."/>
        </authorList>
    </citation>
    <scope>NUCLEOTIDE SEQUENCE [LARGE SCALE GENOMIC DNA]</scope>
    <source>
        <strain evidence="7 8">ZAC14D2_NAIMI4_2</strain>
    </source>
</reference>
<keyword evidence="8" id="KW-1185">Reference proteome</keyword>
<evidence type="ECO:0000256" key="6">
    <source>
        <dbReference type="ARBA" id="ARBA00023211"/>
    </source>
</evidence>
<dbReference type="AlphaFoldDB" id="A0A0R0DUU0"/>
<dbReference type="PANTHER" id="PTHR12992:SF11">
    <property type="entry name" value="MITOCHONDRIAL COENZYME A DIPHOSPHATASE NUDT8"/>
    <property type="match status" value="1"/>
</dbReference>
<comment type="cofactor">
    <cofactor evidence="1">
        <name>Mn(2+)</name>
        <dbReference type="ChEBI" id="CHEBI:29035"/>
    </cofactor>
</comment>
<dbReference type="PROSITE" id="PS51462">
    <property type="entry name" value="NUDIX"/>
    <property type="match status" value="1"/>
</dbReference>
<dbReference type="CDD" id="cd03426">
    <property type="entry name" value="NUDIX_CoAse_Nudt7"/>
    <property type="match status" value="1"/>
</dbReference>
<dbReference type="InterPro" id="IPR045121">
    <property type="entry name" value="CoAse"/>
</dbReference>
<keyword evidence="3" id="KW-0479">Metal-binding</keyword>
<evidence type="ECO:0000256" key="5">
    <source>
        <dbReference type="ARBA" id="ARBA00022842"/>
    </source>
</evidence>
<evidence type="ECO:0000256" key="4">
    <source>
        <dbReference type="ARBA" id="ARBA00022801"/>
    </source>
</evidence>
<proteinExistence type="predicted"/>
<dbReference type="PATRIC" id="fig|128780.6.peg.2465"/>
<dbReference type="OrthoDB" id="9802805at2"/>
<accession>A0A0R0DUU0</accession>
<sequence>MDAMRRAISSPCIGICSLDRAGRCRGCLRTREEIGGWMGMSEHQRRQLMQDVLPARARDAGSLAAALPGHERLLRALNPLAAAPTDKGWNYGELADLLPPGPPAEAAVLAGLVPRPQGVQVLLTRRTETLRNHGGQVGFPGGRIEPGDRNPVAAALRESGEEIALPYERVQALGYLDPFVTISSFRVTPVVAVIDPAFVPVPQPAEVAEVFEVPLDFLMDPANLRQVEIDHRGRVRHVLEYTWPGQRIWGATAAILYNLRRRLEQTP</sequence>
<dbReference type="PANTHER" id="PTHR12992">
    <property type="entry name" value="NUDIX HYDROLASE"/>
    <property type="match status" value="1"/>
</dbReference>
<keyword evidence="4 7" id="KW-0378">Hydrolase</keyword>
<dbReference type="InterPro" id="IPR015797">
    <property type="entry name" value="NUDIX_hydrolase-like_dom_sf"/>
</dbReference>
<evidence type="ECO:0000313" key="7">
    <source>
        <dbReference type="EMBL" id="ALJ28812.1"/>
    </source>
</evidence>
<dbReference type="InterPro" id="IPR010710">
    <property type="entry name" value="DUF1289"/>
</dbReference>
<dbReference type="RefSeq" id="WP_054666757.1">
    <property type="nucleotide sequence ID" value="NZ_CP043570.1"/>
</dbReference>
<evidence type="ECO:0000256" key="3">
    <source>
        <dbReference type="ARBA" id="ARBA00022723"/>
    </source>
</evidence>
<dbReference type="KEGG" id="sacz:AOT14_24470"/>
<evidence type="ECO:0000256" key="1">
    <source>
        <dbReference type="ARBA" id="ARBA00001936"/>
    </source>
</evidence>
<evidence type="ECO:0000256" key="2">
    <source>
        <dbReference type="ARBA" id="ARBA00001946"/>
    </source>
</evidence>
<name>A0A0R0DUU0_9GAMM</name>
<dbReference type="GO" id="GO:0046872">
    <property type="term" value="F:metal ion binding"/>
    <property type="evidence" value="ECO:0007669"/>
    <property type="project" value="UniProtKB-KW"/>
</dbReference>
<comment type="cofactor">
    <cofactor evidence="2">
        <name>Mg(2+)</name>
        <dbReference type="ChEBI" id="CHEBI:18420"/>
    </cofactor>
</comment>
<gene>
    <name evidence="7" type="ORF">AOT14_24470</name>
</gene>
<dbReference type="NCBIfam" id="NF007980">
    <property type="entry name" value="PRK10707.1"/>
    <property type="match status" value="1"/>
</dbReference>
<dbReference type="Pfam" id="PF00293">
    <property type="entry name" value="NUDIX"/>
    <property type="match status" value="1"/>
</dbReference>
<keyword evidence="6" id="KW-0464">Manganese</keyword>
<dbReference type="InterPro" id="IPR000086">
    <property type="entry name" value="NUDIX_hydrolase_dom"/>
</dbReference>